<proteinExistence type="predicted"/>
<protein>
    <submittedName>
        <fullName evidence="2">Uncharacterized protein</fullName>
    </submittedName>
</protein>
<feature type="compositionally biased region" description="Polar residues" evidence="1">
    <location>
        <begin position="46"/>
        <end position="58"/>
    </location>
</feature>
<reference evidence="2" key="1">
    <citation type="submission" date="2014-12" db="EMBL/GenBank/DDBJ databases">
        <title>Insight into the proteome of Arion vulgaris.</title>
        <authorList>
            <person name="Aradska J."/>
            <person name="Bulat T."/>
            <person name="Smidak R."/>
            <person name="Sarate P."/>
            <person name="Gangsoo J."/>
            <person name="Sialana F."/>
            <person name="Bilban M."/>
            <person name="Lubec G."/>
        </authorList>
    </citation>
    <scope>NUCLEOTIDE SEQUENCE</scope>
    <source>
        <tissue evidence="2">Skin</tissue>
    </source>
</reference>
<organism evidence="2">
    <name type="scientific">Arion vulgaris</name>
    <dbReference type="NCBI Taxonomy" id="1028688"/>
    <lineage>
        <taxon>Eukaryota</taxon>
        <taxon>Metazoa</taxon>
        <taxon>Spiralia</taxon>
        <taxon>Lophotrochozoa</taxon>
        <taxon>Mollusca</taxon>
        <taxon>Gastropoda</taxon>
        <taxon>Heterobranchia</taxon>
        <taxon>Euthyneura</taxon>
        <taxon>Panpulmonata</taxon>
        <taxon>Eupulmonata</taxon>
        <taxon>Stylommatophora</taxon>
        <taxon>Helicina</taxon>
        <taxon>Arionoidea</taxon>
        <taxon>Arionidae</taxon>
        <taxon>Arion</taxon>
    </lineage>
</organism>
<feature type="compositionally biased region" description="Basic and acidic residues" evidence="1">
    <location>
        <begin position="59"/>
        <end position="68"/>
    </location>
</feature>
<evidence type="ECO:0000256" key="1">
    <source>
        <dbReference type="SAM" id="MobiDB-lite"/>
    </source>
</evidence>
<feature type="compositionally biased region" description="Basic and acidic residues" evidence="1">
    <location>
        <begin position="1"/>
        <end position="24"/>
    </location>
</feature>
<dbReference type="EMBL" id="HACG01031038">
    <property type="protein sequence ID" value="CEK77903.1"/>
    <property type="molecule type" value="Transcribed_RNA"/>
</dbReference>
<sequence>TESSTIKHQECQARERPRKIRLDDQVESCQKKKKKLSTKSLEQKQTNHNTGQQPSSRVTTKEEEELKVGDLCFV</sequence>
<evidence type="ECO:0000313" key="2">
    <source>
        <dbReference type="EMBL" id="CEK77903.1"/>
    </source>
</evidence>
<feature type="non-terminal residue" evidence="2">
    <location>
        <position position="1"/>
    </location>
</feature>
<feature type="region of interest" description="Disordered" evidence="1">
    <location>
        <begin position="1"/>
        <end position="74"/>
    </location>
</feature>
<dbReference type="AlphaFoldDB" id="A0A0B7AAX5"/>
<name>A0A0B7AAX5_9EUPU</name>
<gene>
    <name evidence="2" type="primary">ORF107247</name>
</gene>
<accession>A0A0B7AAX5</accession>